<dbReference type="AlphaFoldDB" id="A0AAD9AC42"/>
<accession>A0AAD9AC42</accession>
<reference evidence="1" key="1">
    <citation type="submission" date="2023-01" db="EMBL/GenBank/DDBJ databases">
        <title>Colletotrichum chrysophilum M932 genome sequence.</title>
        <authorList>
            <person name="Baroncelli R."/>
        </authorList>
    </citation>
    <scope>NUCLEOTIDE SEQUENCE</scope>
    <source>
        <strain evidence="1">M932</strain>
    </source>
</reference>
<proteinExistence type="predicted"/>
<dbReference type="Proteomes" id="UP001243330">
    <property type="component" value="Unassembled WGS sequence"/>
</dbReference>
<comment type="caution">
    <text evidence="1">The sequence shown here is derived from an EMBL/GenBank/DDBJ whole genome shotgun (WGS) entry which is preliminary data.</text>
</comment>
<keyword evidence="2" id="KW-1185">Reference proteome</keyword>
<name>A0AAD9AC42_9PEZI</name>
<dbReference type="EMBL" id="JAQOWY010000301">
    <property type="protein sequence ID" value="KAK1844700.1"/>
    <property type="molecule type" value="Genomic_DNA"/>
</dbReference>
<evidence type="ECO:0000313" key="2">
    <source>
        <dbReference type="Proteomes" id="UP001243330"/>
    </source>
</evidence>
<gene>
    <name evidence="1" type="ORF">CCHR01_12685</name>
</gene>
<sequence>MRLLPCSSHVVQPGPAILVAFAMARLHLSPTISRPARSLSTTMFLARPRKYSAALSVLIDHVHFHFPVDGPSPKPRPQHLSLQYHSLSYHEACVRQGDSHFCALIASRALTYFANTVTDP</sequence>
<evidence type="ECO:0000313" key="1">
    <source>
        <dbReference type="EMBL" id="KAK1844700.1"/>
    </source>
</evidence>
<organism evidence="1 2">
    <name type="scientific">Colletotrichum chrysophilum</name>
    <dbReference type="NCBI Taxonomy" id="1836956"/>
    <lineage>
        <taxon>Eukaryota</taxon>
        <taxon>Fungi</taxon>
        <taxon>Dikarya</taxon>
        <taxon>Ascomycota</taxon>
        <taxon>Pezizomycotina</taxon>
        <taxon>Sordariomycetes</taxon>
        <taxon>Hypocreomycetidae</taxon>
        <taxon>Glomerellales</taxon>
        <taxon>Glomerellaceae</taxon>
        <taxon>Colletotrichum</taxon>
        <taxon>Colletotrichum gloeosporioides species complex</taxon>
    </lineage>
</organism>
<protein>
    <submittedName>
        <fullName evidence="1">Uncharacterized protein</fullName>
    </submittedName>
</protein>